<accession>A0A4Q2E044</accession>
<keyword evidence="4" id="KW-0812">Transmembrane</keyword>
<evidence type="ECO:0000256" key="2">
    <source>
        <dbReference type="ARBA" id="ARBA00006931"/>
    </source>
</evidence>
<dbReference type="InterPro" id="IPR039529">
    <property type="entry name" value="PGAP1/BST1"/>
</dbReference>
<keyword evidence="14" id="KW-1185">Reference proteome</keyword>
<protein>
    <recommendedName>
        <fullName evidence="10">GPI inositol-deacylase</fullName>
        <ecNumber evidence="10">3.1.-.-</ecNumber>
    </recommendedName>
</protein>
<dbReference type="InterPro" id="IPR029058">
    <property type="entry name" value="AB_hydrolase_fold"/>
</dbReference>
<evidence type="ECO:0000256" key="5">
    <source>
        <dbReference type="ARBA" id="ARBA00022801"/>
    </source>
</evidence>
<dbReference type="GO" id="GO:0015031">
    <property type="term" value="P:protein transport"/>
    <property type="evidence" value="ECO:0007669"/>
    <property type="project" value="UniProtKB-KW"/>
</dbReference>
<dbReference type="OrthoDB" id="348976at2759"/>
<keyword evidence="9 10" id="KW-0472">Membrane</keyword>
<sequence length="485" mass="53198">MVASPTPWIACLAFLSLTVLFFSARELGGTLSPQGCRMSWMSPSYVQQIDFNTSWSPLADRYSLWLYREVGWDAARVGDSLPVLFVPGNAGSSHQVRSIASSATRQYFSSPLRISPEFSARSNVYKPLDFYAVEFNEDLSAFHGTTLESQIDYTSKAVAYILSLYPPNTQIIVLGHSMGGVVATSLLPSREISAVITMSTPFTLPPARFDNNIDSIYANIARVLENNSTPIVSLCGGATDMMIPSESCILPPNSRSLFRRTVFSSALEGAWTGVGHREMVWCHQVRWRVARAALELAPFASEDKRVEVLDRWLRDGHTLPSLDMDSVKPLDEHEAEHAIILPVGQKLVVDGPKGTRAHLLPIPAARKRFTLLVSGGAVLSLAPEHHLPFSVAVYQCSGQFHCTPFRPDTLKLLPTPAPKKPFPVPHEGSDESEGVVLLEAQLDGLSEDTTHLAVKIEQGDGRGWVIADFADEHDEVNEPASTTCK</sequence>
<proteinExistence type="inferred from homology"/>
<name>A0A4Q2E044_9AGAR</name>
<evidence type="ECO:0000256" key="4">
    <source>
        <dbReference type="ARBA" id="ARBA00022692"/>
    </source>
</evidence>
<keyword evidence="8" id="KW-1133">Transmembrane helix</keyword>
<dbReference type="STRING" id="2316362.A0A4Q2E044"/>
<comment type="subcellular location">
    <subcellularLocation>
        <location evidence="1">Endoplasmic reticulum membrane</location>
        <topology evidence="1">Multi-pass membrane protein</topology>
    </subcellularLocation>
</comment>
<evidence type="ECO:0000256" key="1">
    <source>
        <dbReference type="ARBA" id="ARBA00004477"/>
    </source>
</evidence>
<keyword evidence="7 10" id="KW-0653">Protein transport</keyword>
<keyword evidence="3 10" id="KW-0813">Transport</keyword>
<evidence type="ECO:0000256" key="8">
    <source>
        <dbReference type="ARBA" id="ARBA00022989"/>
    </source>
</evidence>
<keyword evidence="6 10" id="KW-0256">Endoplasmic reticulum</keyword>
<comment type="function">
    <text evidence="10">Involved in inositol deacylation of GPI-anchored proteins which plays important roles in the quality control and ER-associated degradation of GPI-anchored proteins.</text>
</comment>
<dbReference type="SUPFAM" id="SSF53474">
    <property type="entry name" value="alpha/beta-Hydrolases"/>
    <property type="match status" value="1"/>
</dbReference>
<keyword evidence="11" id="KW-0732">Signal</keyword>
<evidence type="ECO:0000256" key="7">
    <source>
        <dbReference type="ARBA" id="ARBA00022927"/>
    </source>
</evidence>
<dbReference type="Pfam" id="PF07819">
    <property type="entry name" value="PGAP1"/>
    <property type="match status" value="1"/>
</dbReference>
<dbReference type="GO" id="GO:0006888">
    <property type="term" value="P:endoplasmic reticulum to Golgi vesicle-mediated transport"/>
    <property type="evidence" value="ECO:0007669"/>
    <property type="project" value="TreeGrafter"/>
</dbReference>
<dbReference type="Gene3D" id="3.40.50.1820">
    <property type="entry name" value="alpha/beta hydrolase"/>
    <property type="match status" value="1"/>
</dbReference>
<evidence type="ECO:0000313" key="13">
    <source>
        <dbReference type="EMBL" id="RXW25456.1"/>
    </source>
</evidence>
<evidence type="ECO:0000256" key="3">
    <source>
        <dbReference type="ARBA" id="ARBA00022448"/>
    </source>
</evidence>
<dbReference type="AlphaFoldDB" id="A0A4Q2E044"/>
<dbReference type="Proteomes" id="UP000290288">
    <property type="component" value="Unassembled WGS sequence"/>
</dbReference>
<feature type="signal peptide" evidence="11">
    <location>
        <begin position="1"/>
        <end position="24"/>
    </location>
</feature>
<reference evidence="13 14" key="1">
    <citation type="submission" date="2019-01" db="EMBL/GenBank/DDBJ databases">
        <title>Draft genome sequence of Psathyrella aberdarensis IHI B618.</title>
        <authorList>
            <person name="Buettner E."/>
            <person name="Kellner H."/>
        </authorList>
    </citation>
    <scope>NUCLEOTIDE SEQUENCE [LARGE SCALE GENOMIC DNA]</scope>
    <source>
        <strain evidence="13 14">IHI B618</strain>
    </source>
</reference>
<evidence type="ECO:0000256" key="10">
    <source>
        <dbReference type="RuleBase" id="RU365011"/>
    </source>
</evidence>
<evidence type="ECO:0000313" key="14">
    <source>
        <dbReference type="Proteomes" id="UP000290288"/>
    </source>
</evidence>
<dbReference type="InterPro" id="IPR012908">
    <property type="entry name" value="PGAP1-ab_dom-like"/>
</dbReference>
<dbReference type="EC" id="3.1.-.-" evidence="10"/>
<comment type="caution">
    <text evidence="13">The sequence shown here is derived from an EMBL/GenBank/DDBJ whole genome shotgun (WGS) entry which is preliminary data.</text>
</comment>
<evidence type="ECO:0000256" key="6">
    <source>
        <dbReference type="ARBA" id="ARBA00022824"/>
    </source>
</evidence>
<keyword evidence="5 10" id="KW-0378">Hydrolase</keyword>
<dbReference type="GO" id="GO:0006505">
    <property type="term" value="P:GPI anchor metabolic process"/>
    <property type="evidence" value="ECO:0007669"/>
    <property type="project" value="TreeGrafter"/>
</dbReference>
<gene>
    <name evidence="13" type="ORF">EST38_g427</name>
</gene>
<evidence type="ECO:0000256" key="9">
    <source>
        <dbReference type="ARBA" id="ARBA00023136"/>
    </source>
</evidence>
<dbReference type="GO" id="GO:0050185">
    <property type="term" value="F:phosphatidylinositol deacylase activity"/>
    <property type="evidence" value="ECO:0007669"/>
    <property type="project" value="TreeGrafter"/>
</dbReference>
<evidence type="ECO:0000256" key="11">
    <source>
        <dbReference type="SAM" id="SignalP"/>
    </source>
</evidence>
<dbReference type="PANTHER" id="PTHR15495:SF7">
    <property type="entry name" value="GPI INOSITOL-DEACYLASE"/>
    <property type="match status" value="1"/>
</dbReference>
<feature type="chain" id="PRO_5020685194" description="GPI inositol-deacylase" evidence="11">
    <location>
        <begin position="25"/>
        <end position="485"/>
    </location>
</feature>
<dbReference type="GO" id="GO:0005789">
    <property type="term" value="C:endoplasmic reticulum membrane"/>
    <property type="evidence" value="ECO:0007669"/>
    <property type="project" value="UniProtKB-SubCell"/>
</dbReference>
<feature type="domain" description="GPI inositol-deacylase PGAP1-like alpha/beta" evidence="12">
    <location>
        <begin position="81"/>
        <end position="295"/>
    </location>
</feature>
<comment type="similarity">
    <text evidence="2 10">Belongs to the GPI inositol-deacylase family.</text>
</comment>
<evidence type="ECO:0000259" key="12">
    <source>
        <dbReference type="Pfam" id="PF07819"/>
    </source>
</evidence>
<dbReference type="PANTHER" id="PTHR15495">
    <property type="entry name" value="NEGATIVE REGULATOR OF VESICLE FORMATION-RELATED"/>
    <property type="match status" value="1"/>
</dbReference>
<organism evidence="13 14">
    <name type="scientific">Candolleomyces aberdarensis</name>
    <dbReference type="NCBI Taxonomy" id="2316362"/>
    <lineage>
        <taxon>Eukaryota</taxon>
        <taxon>Fungi</taxon>
        <taxon>Dikarya</taxon>
        <taxon>Basidiomycota</taxon>
        <taxon>Agaricomycotina</taxon>
        <taxon>Agaricomycetes</taxon>
        <taxon>Agaricomycetidae</taxon>
        <taxon>Agaricales</taxon>
        <taxon>Agaricineae</taxon>
        <taxon>Psathyrellaceae</taxon>
        <taxon>Candolleomyces</taxon>
    </lineage>
</organism>
<dbReference type="EMBL" id="SDEE01000005">
    <property type="protein sequence ID" value="RXW25456.1"/>
    <property type="molecule type" value="Genomic_DNA"/>
</dbReference>